<evidence type="ECO:0000259" key="4">
    <source>
        <dbReference type="SMART" id="SM00849"/>
    </source>
</evidence>
<dbReference type="AlphaFoldDB" id="A0A4Q9DQH5"/>
<dbReference type="Pfam" id="PF00753">
    <property type="entry name" value="Lactamase_B"/>
    <property type="match status" value="1"/>
</dbReference>
<proteinExistence type="predicted"/>
<dbReference type="InterPro" id="IPR036866">
    <property type="entry name" value="RibonucZ/Hydroxyglut_hydro"/>
</dbReference>
<dbReference type="OrthoDB" id="9802248at2"/>
<name>A0A4Q9DQH5_9BACL</name>
<accession>A0A4Q9DQH5</accession>
<reference evidence="5 6" key="1">
    <citation type="submission" date="2019-02" db="EMBL/GenBank/DDBJ databases">
        <title>Paenibacillus sp. nov., isolated from surface-sterilized tissue of Thalictrum simplex L.</title>
        <authorList>
            <person name="Tuo L."/>
        </authorList>
    </citation>
    <scope>NUCLEOTIDE SEQUENCE [LARGE SCALE GENOMIC DNA]</scope>
    <source>
        <strain evidence="5 6">N2SHLJ1</strain>
    </source>
</reference>
<sequence length="317" mass="34599">MGDSVKVISIECKFGPISANVYYIDAPEPALIDTGVATSAVQAIEPALAEHGVRMEDIRWILLTHGHVDHLGGARAVWEKTGRRAEIVIPKIDAELLRNRNTHITDYKQLQGKYLAPDIQEKHIAMLLHDIGEDLEPTIEVAGGERLSLGGDVSVSVVPTPGHSLGSVTFVLDGLDYAFAADAVQMYGGALSGIPTIEYPALYRKSLQHLIEVVRPKRLYLGHRFRNAEGEIIAPQLEGAAVDSALQASLEMDVRLAEVVRRHLSGDLQSADYDVGRYGPYGSIAEEIGYTGDPRNLPCAFFVTMNGYRDELLSNKS</sequence>
<dbReference type="InterPro" id="IPR050855">
    <property type="entry name" value="NDM-1-like"/>
</dbReference>
<evidence type="ECO:0000256" key="1">
    <source>
        <dbReference type="ARBA" id="ARBA00034221"/>
    </source>
</evidence>
<evidence type="ECO:0000256" key="2">
    <source>
        <dbReference type="ARBA" id="ARBA00034301"/>
    </source>
</evidence>
<gene>
    <name evidence="5" type="ORF">EYB31_19195</name>
</gene>
<dbReference type="Proteomes" id="UP000293142">
    <property type="component" value="Unassembled WGS sequence"/>
</dbReference>
<dbReference type="InterPro" id="IPR001279">
    <property type="entry name" value="Metallo-B-lactamas"/>
</dbReference>
<protein>
    <submittedName>
        <fullName evidence="5">MBL fold metallo-hydrolase</fullName>
    </submittedName>
</protein>
<comment type="caution">
    <text evidence="5">The sequence shown here is derived from an EMBL/GenBank/DDBJ whole genome shotgun (WGS) entry which is preliminary data.</text>
</comment>
<dbReference type="GO" id="GO:0016787">
    <property type="term" value="F:hydrolase activity"/>
    <property type="evidence" value="ECO:0007669"/>
    <property type="project" value="UniProtKB-KW"/>
</dbReference>
<keyword evidence="6" id="KW-1185">Reference proteome</keyword>
<dbReference type="RefSeq" id="WP_131015029.1">
    <property type="nucleotide sequence ID" value="NZ_SIRE01000013.1"/>
</dbReference>
<comment type="catalytic activity">
    <reaction evidence="3">
        <text>3',5'-cyclic UMP + H2O = UMP + H(+)</text>
        <dbReference type="Rhea" id="RHEA:70575"/>
        <dbReference type="ChEBI" id="CHEBI:15377"/>
        <dbReference type="ChEBI" id="CHEBI:15378"/>
        <dbReference type="ChEBI" id="CHEBI:57865"/>
        <dbReference type="ChEBI" id="CHEBI:184387"/>
    </reaction>
    <physiologicalReaction direction="left-to-right" evidence="3">
        <dbReference type="Rhea" id="RHEA:70576"/>
    </physiologicalReaction>
</comment>
<evidence type="ECO:0000313" key="5">
    <source>
        <dbReference type="EMBL" id="TBL76556.1"/>
    </source>
</evidence>
<feature type="domain" description="Metallo-beta-lactamase" evidence="4">
    <location>
        <begin position="18"/>
        <end position="223"/>
    </location>
</feature>
<comment type="catalytic activity">
    <reaction evidence="1">
        <text>3',5'-cyclic CMP + H2O = CMP + H(+)</text>
        <dbReference type="Rhea" id="RHEA:72675"/>
        <dbReference type="ChEBI" id="CHEBI:15377"/>
        <dbReference type="ChEBI" id="CHEBI:15378"/>
        <dbReference type="ChEBI" id="CHEBI:58003"/>
        <dbReference type="ChEBI" id="CHEBI:60377"/>
    </reaction>
    <physiologicalReaction direction="left-to-right" evidence="1">
        <dbReference type="Rhea" id="RHEA:72676"/>
    </physiologicalReaction>
</comment>
<dbReference type="EMBL" id="SIRE01000013">
    <property type="protein sequence ID" value="TBL76556.1"/>
    <property type="molecule type" value="Genomic_DNA"/>
</dbReference>
<evidence type="ECO:0000256" key="3">
    <source>
        <dbReference type="ARBA" id="ARBA00048505"/>
    </source>
</evidence>
<dbReference type="SMART" id="SM00849">
    <property type="entry name" value="Lactamase_B"/>
    <property type="match status" value="1"/>
</dbReference>
<keyword evidence="5" id="KW-0378">Hydrolase</keyword>
<organism evidence="5 6">
    <name type="scientific">Paenibacillus thalictri</name>
    <dbReference type="NCBI Taxonomy" id="2527873"/>
    <lineage>
        <taxon>Bacteria</taxon>
        <taxon>Bacillati</taxon>
        <taxon>Bacillota</taxon>
        <taxon>Bacilli</taxon>
        <taxon>Bacillales</taxon>
        <taxon>Paenibacillaceae</taxon>
        <taxon>Paenibacillus</taxon>
    </lineage>
</organism>
<dbReference type="PANTHER" id="PTHR42951">
    <property type="entry name" value="METALLO-BETA-LACTAMASE DOMAIN-CONTAINING"/>
    <property type="match status" value="1"/>
</dbReference>
<comment type="function">
    <text evidence="2">Counteracts the endogenous Pycsar antiviral defense system. Phosphodiesterase that enables metal-dependent hydrolysis of host cyclic nucleotide Pycsar defense signals such as cCMP and cUMP.</text>
</comment>
<dbReference type="Gene3D" id="3.60.15.10">
    <property type="entry name" value="Ribonuclease Z/Hydroxyacylglutathione hydrolase-like"/>
    <property type="match status" value="1"/>
</dbReference>
<evidence type="ECO:0000313" key="6">
    <source>
        <dbReference type="Proteomes" id="UP000293142"/>
    </source>
</evidence>
<dbReference type="SUPFAM" id="SSF56281">
    <property type="entry name" value="Metallo-hydrolase/oxidoreductase"/>
    <property type="match status" value="1"/>
</dbReference>